<dbReference type="Pfam" id="PF05368">
    <property type="entry name" value="NmrA"/>
    <property type="match status" value="1"/>
</dbReference>
<dbReference type="Gene3D" id="3.40.50.720">
    <property type="entry name" value="NAD(P)-binding Rossmann-like Domain"/>
    <property type="match status" value="1"/>
</dbReference>
<feature type="domain" description="NmrA-like" evidence="5">
    <location>
        <begin position="8"/>
        <end position="220"/>
    </location>
</feature>
<evidence type="ECO:0000256" key="1">
    <source>
        <dbReference type="ARBA" id="ARBA00005725"/>
    </source>
</evidence>
<reference evidence="6" key="1">
    <citation type="submission" date="2023-03" db="EMBL/GenBank/DDBJ databases">
        <title>Massive genome expansion in bonnet fungi (Mycena s.s.) driven by repeated elements and novel gene families across ecological guilds.</title>
        <authorList>
            <consortium name="Lawrence Berkeley National Laboratory"/>
            <person name="Harder C.B."/>
            <person name="Miyauchi S."/>
            <person name="Viragh M."/>
            <person name="Kuo A."/>
            <person name="Thoen E."/>
            <person name="Andreopoulos B."/>
            <person name="Lu D."/>
            <person name="Skrede I."/>
            <person name="Drula E."/>
            <person name="Henrissat B."/>
            <person name="Morin E."/>
            <person name="Kohler A."/>
            <person name="Barry K."/>
            <person name="LaButti K."/>
            <person name="Morin E."/>
            <person name="Salamov A."/>
            <person name="Lipzen A."/>
            <person name="Mereny Z."/>
            <person name="Hegedus B."/>
            <person name="Baldrian P."/>
            <person name="Stursova M."/>
            <person name="Weitz H."/>
            <person name="Taylor A."/>
            <person name="Grigoriev I.V."/>
            <person name="Nagy L.G."/>
            <person name="Martin F."/>
            <person name="Kauserud H."/>
        </authorList>
    </citation>
    <scope>NUCLEOTIDE SEQUENCE</scope>
    <source>
        <strain evidence="6">9144</strain>
    </source>
</reference>
<comment type="caution">
    <text evidence="6">The sequence shown here is derived from an EMBL/GenBank/DDBJ whole genome shotgun (WGS) entry which is preliminary data.</text>
</comment>
<dbReference type="PANTHER" id="PTHR47706">
    <property type="entry name" value="NMRA-LIKE FAMILY PROTEIN"/>
    <property type="match status" value="1"/>
</dbReference>
<comment type="similarity">
    <text evidence="1">Belongs to the NmrA-type oxidoreductase family. Isoflavone reductase subfamily.</text>
</comment>
<protein>
    <recommendedName>
        <fullName evidence="5">NmrA-like domain-containing protein</fullName>
    </recommendedName>
</protein>
<name>A0AAD6UWI1_9AGAR</name>
<dbReference type="InterPro" id="IPR051609">
    <property type="entry name" value="NmrA/Isoflavone_reductase-like"/>
</dbReference>
<feature type="compositionally biased region" description="Basic and acidic residues" evidence="4">
    <location>
        <begin position="251"/>
        <end position="260"/>
    </location>
</feature>
<sequence length="285" mass="30252">MSACKSFAVVGGGTVGLPVISALLSCNASVILLSRPGSPEKTVPPSVEVIRVNYNDVAEVAAVFKRHRVDVVIATVGKAATLVQKQLVDAAKLASVKLFVPSEFATPTDSEVDARNPVAGIGDKYQIAEYLKSQKLPSMRVFTGLFIESIPWIVGYTDNGKITIVGDGEAPVSYTSIQDIAEFVAYVLTSVAPSKLDRILRLQGDRGSLNHLGTLFKTSVEHVDRIPGEGGKVKTELITLLNSGAGSTGWDEGKKAERTGSDAAGSGNPLWPGHEWRSIKEVHGL</sequence>
<dbReference type="InterPro" id="IPR036291">
    <property type="entry name" value="NAD(P)-bd_dom_sf"/>
</dbReference>
<organism evidence="6 7">
    <name type="scientific">Mycena pura</name>
    <dbReference type="NCBI Taxonomy" id="153505"/>
    <lineage>
        <taxon>Eukaryota</taxon>
        <taxon>Fungi</taxon>
        <taxon>Dikarya</taxon>
        <taxon>Basidiomycota</taxon>
        <taxon>Agaricomycotina</taxon>
        <taxon>Agaricomycetes</taxon>
        <taxon>Agaricomycetidae</taxon>
        <taxon>Agaricales</taxon>
        <taxon>Marasmiineae</taxon>
        <taxon>Mycenaceae</taxon>
        <taxon>Mycena</taxon>
    </lineage>
</organism>
<evidence type="ECO:0000313" key="6">
    <source>
        <dbReference type="EMBL" id="KAJ7196193.1"/>
    </source>
</evidence>
<proteinExistence type="inferred from homology"/>
<gene>
    <name evidence="6" type="ORF">GGX14DRAFT_673360</name>
</gene>
<dbReference type="SUPFAM" id="SSF51735">
    <property type="entry name" value="NAD(P)-binding Rossmann-fold domains"/>
    <property type="match status" value="1"/>
</dbReference>
<evidence type="ECO:0000256" key="3">
    <source>
        <dbReference type="ARBA" id="ARBA00023002"/>
    </source>
</evidence>
<dbReference type="GO" id="GO:0016491">
    <property type="term" value="F:oxidoreductase activity"/>
    <property type="evidence" value="ECO:0007669"/>
    <property type="project" value="UniProtKB-KW"/>
</dbReference>
<feature type="region of interest" description="Disordered" evidence="4">
    <location>
        <begin position="246"/>
        <end position="271"/>
    </location>
</feature>
<evidence type="ECO:0000259" key="5">
    <source>
        <dbReference type="Pfam" id="PF05368"/>
    </source>
</evidence>
<keyword evidence="3" id="KW-0560">Oxidoreductase</keyword>
<accession>A0AAD6UWI1</accession>
<feature type="non-terminal residue" evidence="6">
    <location>
        <position position="1"/>
    </location>
</feature>
<dbReference type="InterPro" id="IPR008030">
    <property type="entry name" value="NmrA-like"/>
</dbReference>
<keyword evidence="2" id="KW-0521">NADP</keyword>
<keyword evidence="7" id="KW-1185">Reference proteome</keyword>
<evidence type="ECO:0000313" key="7">
    <source>
        <dbReference type="Proteomes" id="UP001219525"/>
    </source>
</evidence>
<dbReference type="Proteomes" id="UP001219525">
    <property type="component" value="Unassembled WGS sequence"/>
</dbReference>
<evidence type="ECO:0000256" key="4">
    <source>
        <dbReference type="SAM" id="MobiDB-lite"/>
    </source>
</evidence>
<dbReference type="PANTHER" id="PTHR47706:SF4">
    <property type="entry name" value="NMRA-LIKE DOMAIN-CONTAINING PROTEIN"/>
    <property type="match status" value="1"/>
</dbReference>
<dbReference type="EMBL" id="JARJCW010000085">
    <property type="protein sequence ID" value="KAJ7196193.1"/>
    <property type="molecule type" value="Genomic_DNA"/>
</dbReference>
<dbReference type="PROSITE" id="PS51257">
    <property type="entry name" value="PROKAR_LIPOPROTEIN"/>
    <property type="match status" value="1"/>
</dbReference>
<dbReference type="AlphaFoldDB" id="A0AAD6UWI1"/>
<evidence type="ECO:0000256" key="2">
    <source>
        <dbReference type="ARBA" id="ARBA00022857"/>
    </source>
</evidence>